<dbReference type="OrthoDB" id="7279140at2"/>
<reference evidence="6" key="1">
    <citation type="submission" date="2015-12" db="EMBL/GenBank/DDBJ databases">
        <authorList>
            <person name="Nair G.R."/>
            <person name="Kaur G."/>
            <person name="Mayilraj S."/>
        </authorList>
    </citation>
    <scope>NUCLEOTIDE SEQUENCE [LARGE SCALE GENOMIC DNA]</scope>
    <source>
        <strain evidence="6">CD08_4</strain>
    </source>
</reference>
<dbReference type="Proteomes" id="UP000053512">
    <property type="component" value="Unassembled WGS sequence"/>
</dbReference>
<dbReference type="AlphaFoldDB" id="A0A0W8I946"/>
<protein>
    <recommendedName>
        <fullName evidence="4">FAD/NAD(P)-binding domain-containing protein</fullName>
    </recommendedName>
</protein>
<dbReference type="InterPro" id="IPR050097">
    <property type="entry name" value="Ferredoxin-NADP_redctase_2"/>
</dbReference>
<evidence type="ECO:0000259" key="4">
    <source>
        <dbReference type="Pfam" id="PF07992"/>
    </source>
</evidence>
<dbReference type="InterPro" id="IPR036188">
    <property type="entry name" value="FAD/NAD-bd_sf"/>
</dbReference>
<proteinExistence type="predicted"/>
<dbReference type="PANTHER" id="PTHR48105">
    <property type="entry name" value="THIOREDOXIN REDUCTASE 1-RELATED-RELATED"/>
    <property type="match status" value="1"/>
</dbReference>
<dbReference type="InterPro" id="IPR023753">
    <property type="entry name" value="FAD/NAD-binding_dom"/>
</dbReference>
<comment type="caution">
    <text evidence="5">The sequence shown here is derived from an EMBL/GenBank/DDBJ whole genome shotgun (WGS) entry which is preliminary data.</text>
</comment>
<dbReference type="SUPFAM" id="SSF51905">
    <property type="entry name" value="FAD/NAD(P)-binding domain"/>
    <property type="match status" value="1"/>
</dbReference>
<accession>A0A0W8I946</accession>
<comment type="catalytic activity">
    <reaction evidence="3">
        <text>[thioredoxin]-dithiol + NADP(+) = [thioredoxin]-disulfide + NADPH + H(+)</text>
        <dbReference type="Rhea" id="RHEA:20345"/>
        <dbReference type="Rhea" id="RHEA-COMP:10698"/>
        <dbReference type="Rhea" id="RHEA-COMP:10700"/>
        <dbReference type="ChEBI" id="CHEBI:15378"/>
        <dbReference type="ChEBI" id="CHEBI:29950"/>
        <dbReference type="ChEBI" id="CHEBI:50058"/>
        <dbReference type="ChEBI" id="CHEBI:57783"/>
        <dbReference type="ChEBI" id="CHEBI:58349"/>
        <dbReference type="EC" id="1.8.1.9"/>
    </reaction>
</comment>
<evidence type="ECO:0000313" key="6">
    <source>
        <dbReference type="Proteomes" id="UP000053512"/>
    </source>
</evidence>
<evidence type="ECO:0000313" key="5">
    <source>
        <dbReference type="EMBL" id="KUG56345.1"/>
    </source>
</evidence>
<dbReference type="Pfam" id="PF07992">
    <property type="entry name" value="Pyr_redox_2"/>
    <property type="match status" value="1"/>
</dbReference>
<organism evidence="5 6">
    <name type="scientific">Kocuria rosea subsp. polaris</name>
    <dbReference type="NCBI Taxonomy" id="136273"/>
    <lineage>
        <taxon>Bacteria</taxon>
        <taxon>Bacillati</taxon>
        <taxon>Actinomycetota</taxon>
        <taxon>Actinomycetes</taxon>
        <taxon>Micrococcales</taxon>
        <taxon>Micrococcaceae</taxon>
        <taxon>Kocuria</taxon>
    </lineage>
</organism>
<dbReference type="Gene3D" id="3.50.50.60">
    <property type="entry name" value="FAD/NAD(P)-binding domain"/>
    <property type="match status" value="1"/>
</dbReference>
<sequence>MTTDTTTGASRQLAAGVFVVIGHTPRTELVKDQLKLDGEGCITVDSPTTVTNLLGVFSCGDAVDHRNRHAITAAGTGCAAALAGDRTAADDVQLVLPETGVCSTDLGGSCDLPAPGAAEQGCCAPDATKEPADACCSGPQPVTIGAAPVH</sequence>
<evidence type="ECO:0000256" key="2">
    <source>
        <dbReference type="ARBA" id="ARBA00023002"/>
    </source>
</evidence>
<dbReference type="GO" id="GO:0004791">
    <property type="term" value="F:thioredoxin-disulfide reductase (NADPH) activity"/>
    <property type="evidence" value="ECO:0007669"/>
    <property type="project" value="UniProtKB-EC"/>
</dbReference>
<dbReference type="PRINTS" id="PR00469">
    <property type="entry name" value="PNDRDTASEII"/>
</dbReference>
<evidence type="ECO:0000256" key="3">
    <source>
        <dbReference type="ARBA" id="ARBA00048132"/>
    </source>
</evidence>
<feature type="domain" description="FAD/NAD(P)-binding" evidence="4">
    <location>
        <begin position="11"/>
        <end position="77"/>
    </location>
</feature>
<name>A0A0W8I946_KOCRO</name>
<keyword evidence="2" id="KW-0560">Oxidoreductase</keyword>
<evidence type="ECO:0000256" key="1">
    <source>
        <dbReference type="ARBA" id="ARBA00022630"/>
    </source>
</evidence>
<keyword evidence="1" id="KW-0285">Flavoprotein</keyword>
<dbReference type="EMBL" id="LQBK01000023">
    <property type="protein sequence ID" value="KUG56345.1"/>
    <property type="molecule type" value="Genomic_DNA"/>
</dbReference>
<gene>
    <name evidence="5" type="ORF">AVL61_14635</name>
</gene>